<evidence type="ECO:0000256" key="3">
    <source>
        <dbReference type="ARBA" id="ARBA00012662"/>
    </source>
</evidence>
<evidence type="ECO:0000313" key="9">
    <source>
        <dbReference type="EMBL" id="SHG74627.1"/>
    </source>
</evidence>
<dbReference type="GO" id="GO:0016139">
    <property type="term" value="P:glycoside catabolic process"/>
    <property type="evidence" value="ECO:0007669"/>
    <property type="project" value="TreeGrafter"/>
</dbReference>
<dbReference type="GO" id="GO:0005764">
    <property type="term" value="C:lysosome"/>
    <property type="evidence" value="ECO:0007669"/>
    <property type="project" value="TreeGrafter"/>
</dbReference>
<sequence>MKFTCKHVVFFLFFTAVTYGQGIQNYTPSPENLEARKWFQEAKFGLFVHWGVYSVLGDGEWVMNNQNIPIDAYEKLPNFFNPIGFDADEWVKMVKDAGMKYITITSRHHDGFSMFDTNANSYNIVDATPYGKDVLKQLAEACRKENIKLFFYYSTLDWHHDDYFPRGRTGKGIPGRGQGDWDKYIAFMKTQLTELLTNYGDIAGIWFDGHWDQKQWDGKKFGKLQVNWHYDEIYKLIHDLQPQCLIGNNHHLAPIEGEDFQMFEKDLPGRNTTGWGTSASDIGKLPLEVCETINGSWGFNLQDRKHKTNKELIQYIVKAAGYGSNLLLNVGPMPNGKIQEEHKESLKKMGEWMRKNGETIYGTKAGPIPPNDAIASTQKGKKVYLHVLNQDDDVVLIKDFKGSLKGVQLFNGKTKLKHQKTPYGLLIQIPKEKMDDIDTIVELTLR</sequence>
<accession>A0A1M5MBE1</accession>
<dbReference type="Proteomes" id="UP000184532">
    <property type="component" value="Unassembled WGS sequence"/>
</dbReference>
<keyword evidence="5" id="KW-0378">Hydrolase</keyword>
<protein>
    <recommendedName>
        <fullName evidence="3">alpha-L-fucosidase</fullName>
        <ecNumber evidence="3">3.2.1.51</ecNumber>
    </recommendedName>
</protein>
<dbReference type="SMART" id="SM00812">
    <property type="entry name" value="Alpha_L_fucos"/>
    <property type="match status" value="1"/>
</dbReference>
<dbReference type="Pfam" id="PF01120">
    <property type="entry name" value="Alpha_L_fucos"/>
    <property type="match status" value="1"/>
</dbReference>
<keyword evidence="10" id="KW-1185">Reference proteome</keyword>
<dbReference type="SUPFAM" id="SSF51445">
    <property type="entry name" value="(Trans)glycosidases"/>
    <property type="match status" value="1"/>
</dbReference>
<dbReference type="InterPro" id="IPR000933">
    <property type="entry name" value="Glyco_hydro_29"/>
</dbReference>
<comment type="function">
    <text evidence="1">Alpha-L-fucosidase is responsible for hydrolyzing the alpha-1,6-linked fucose joined to the reducing-end N-acetylglucosamine of the carbohydrate moieties of glycoproteins.</text>
</comment>
<evidence type="ECO:0000256" key="2">
    <source>
        <dbReference type="ARBA" id="ARBA00007951"/>
    </source>
</evidence>
<dbReference type="PANTHER" id="PTHR10030">
    <property type="entry name" value="ALPHA-L-FUCOSIDASE"/>
    <property type="match status" value="1"/>
</dbReference>
<dbReference type="InterPro" id="IPR057739">
    <property type="entry name" value="Glyco_hydro_29_N"/>
</dbReference>
<evidence type="ECO:0000313" key="10">
    <source>
        <dbReference type="Proteomes" id="UP000184532"/>
    </source>
</evidence>
<dbReference type="EC" id="3.2.1.51" evidence="3"/>
<dbReference type="PRINTS" id="PR00741">
    <property type="entry name" value="GLHYDRLASE29"/>
</dbReference>
<evidence type="ECO:0000256" key="7">
    <source>
        <dbReference type="PIRSR" id="PIRSR001092-1"/>
    </source>
</evidence>
<dbReference type="PANTHER" id="PTHR10030:SF37">
    <property type="entry name" value="ALPHA-L-FUCOSIDASE-RELATED"/>
    <property type="match status" value="1"/>
</dbReference>
<proteinExistence type="inferred from homology"/>
<gene>
    <name evidence="9" type="ORF">SAMN04488116_2364</name>
</gene>
<feature type="domain" description="Glycoside hydrolase family 29 N-terminal" evidence="8">
    <location>
        <begin position="21"/>
        <end position="358"/>
    </location>
</feature>
<dbReference type="RefSeq" id="WP_073180129.1">
    <property type="nucleotide sequence ID" value="NZ_FQWL01000003.1"/>
</dbReference>
<dbReference type="GO" id="GO:0006004">
    <property type="term" value="P:fucose metabolic process"/>
    <property type="evidence" value="ECO:0007669"/>
    <property type="project" value="InterPro"/>
</dbReference>
<keyword evidence="6" id="KW-0326">Glycosidase</keyword>
<dbReference type="EMBL" id="FQWL01000003">
    <property type="protein sequence ID" value="SHG74627.1"/>
    <property type="molecule type" value="Genomic_DNA"/>
</dbReference>
<evidence type="ECO:0000256" key="4">
    <source>
        <dbReference type="ARBA" id="ARBA00022729"/>
    </source>
</evidence>
<keyword evidence="4" id="KW-0732">Signal</keyword>
<dbReference type="PIRSF" id="PIRSF001092">
    <property type="entry name" value="Alpha-L-fucosidase"/>
    <property type="match status" value="1"/>
</dbReference>
<name>A0A1M5MBE1_9FLAO</name>
<dbReference type="GO" id="GO:0004560">
    <property type="term" value="F:alpha-L-fucosidase activity"/>
    <property type="evidence" value="ECO:0007669"/>
    <property type="project" value="InterPro"/>
</dbReference>
<comment type="similarity">
    <text evidence="2">Belongs to the glycosyl hydrolase 29 family.</text>
</comment>
<feature type="site" description="May be important for catalysis" evidence="7">
    <location>
        <position position="290"/>
    </location>
</feature>
<dbReference type="STRING" id="570519.SAMN04488116_2364"/>
<evidence type="ECO:0000256" key="6">
    <source>
        <dbReference type="ARBA" id="ARBA00023295"/>
    </source>
</evidence>
<dbReference type="InterPro" id="IPR017853">
    <property type="entry name" value="GH"/>
</dbReference>
<dbReference type="OrthoDB" id="1095333at2"/>
<dbReference type="Gene3D" id="3.20.20.80">
    <property type="entry name" value="Glycosidases"/>
    <property type="match status" value="1"/>
</dbReference>
<dbReference type="InterPro" id="IPR016286">
    <property type="entry name" value="FUC_metazoa-typ"/>
</dbReference>
<evidence type="ECO:0000256" key="5">
    <source>
        <dbReference type="ARBA" id="ARBA00022801"/>
    </source>
</evidence>
<organism evidence="9 10">
    <name type="scientific">Flagellimonas flava</name>
    <dbReference type="NCBI Taxonomy" id="570519"/>
    <lineage>
        <taxon>Bacteria</taxon>
        <taxon>Pseudomonadati</taxon>
        <taxon>Bacteroidota</taxon>
        <taxon>Flavobacteriia</taxon>
        <taxon>Flavobacteriales</taxon>
        <taxon>Flavobacteriaceae</taxon>
        <taxon>Flagellimonas</taxon>
    </lineage>
</organism>
<evidence type="ECO:0000259" key="8">
    <source>
        <dbReference type="Pfam" id="PF01120"/>
    </source>
</evidence>
<reference evidence="10" key="1">
    <citation type="submission" date="2016-11" db="EMBL/GenBank/DDBJ databases">
        <authorList>
            <person name="Varghese N."/>
            <person name="Submissions S."/>
        </authorList>
    </citation>
    <scope>NUCLEOTIDE SEQUENCE [LARGE SCALE GENOMIC DNA]</scope>
    <source>
        <strain evidence="10">DSM 22638</strain>
    </source>
</reference>
<dbReference type="AlphaFoldDB" id="A0A1M5MBE1"/>
<evidence type="ECO:0000256" key="1">
    <source>
        <dbReference type="ARBA" id="ARBA00004071"/>
    </source>
</evidence>